<sequence length="93" mass="10218">MTSPKVGMRSDIGGAVFPGFSDRRASRGRHAVADNAKLADYLNGIPSALCCRADGEDVDRARAKCIVRMHDDCGRERAALCCRMRRLRPLVAR</sequence>
<dbReference type="HOGENOM" id="CLU_2394119_0_0_4"/>
<keyword evidence="2" id="KW-1185">Reference proteome</keyword>
<name>Q39M25_BURL3</name>
<reference evidence="1" key="1">
    <citation type="submission" date="2009-01" db="EMBL/GenBank/DDBJ databases">
        <title>Complete sequence of chromosome 3 of Burkholderia sp. 383.</title>
        <authorList>
            <consortium name="US DOE Joint Genome Institute"/>
            <person name="Copeland A."/>
            <person name="Lucas S."/>
            <person name="Lapidus A."/>
            <person name="Barry K."/>
            <person name="Detter J.C."/>
            <person name="Glavina T."/>
            <person name="Hammon N."/>
            <person name="Israni S."/>
            <person name="Pitluck S."/>
            <person name="Chain P."/>
            <person name="Malfatti S."/>
            <person name="Shin M."/>
            <person name="Vergez L."/>
            <person name="Schmutz J."/>
            <person name="Larimer F."/>
            <person name="Land M."/>
            <person name="Kyrpides N."/>
            <person name="Lykidis A."/>
            <person name="Richardson P."/>
        </authorList>
    </citation>
    <scope>NUCLEOTIDE SEQUENCE</scope>
    <source>
        <strain evidence="1">383</strain>
    </source>
</reference>
<protein>
    <submittedName>
        <fullName evidence="1">Uncharacterized protein</fullName>
    </submittedName>
</protein>
<dbReference type="EMBL" id="CP000150">
    <property type="protein sequence ID" value="ABB06491.1"/>
    <property type="molecule type" value="Genomic_DNA"/>
</dbReference>
<accession>Q39M25</accession>
<gene>
    <name evidence="1" type="ordered locus">Bcep18194_C7447</name>
</gene>
<dbReference type="AlphaFoldDB" id="Q39M25"/>
<dbReference type="PATRIC" id="fig|482957.22.peg.8044"/>
<proteinExistence type="predicted"/>
<organism evidence="1 2">
    <name type="scientific">Burkholderia lata (strain ATCC 17760 / DSM 23089 / LMG 22485 / NCIMB 9086 / R18194 / 383)</name>
    <dbReference type="NCBI Taxonomy" id="482957"/>
    <lineage>
        <taxon>Bacteria</taxon>
        <taxon>Pseudomonadati</taxon>
        <taxon>Pseudomonadota</taxon>
        <taxon>Betaproteobacteria</taxon>
        <taxon>Burkholderiales</taxon>
        <taxon>Burkholderiaceae</taxon>
        <taxon>Burkholderia</taxon>
        <taxon>Burkholderia cepacia complex</taxon>
    </lineage>
</organism>
<dbReference type="Proteomes" id="UP000002705">
    <property type="component" value="Chromosome 3"/>
</dbReference>
<evidence type="ECO:0000313" key="2">
    <source>
        <dbReference type="Proteomes" id="UP000002705"/>
    </source>
</evidence>
<dbReference type="KEGG" id="bur:Bcep18194_C7447"/>
<evidence type="ECO:0000313" key="1">
    <source>
        <dbReference type="EMBL" id="ABB06491.1"/>
    </source>
</evidence>